<evidence type="ECO:0000313" key="10">
    <source>
        <dbReference type="Proteomes" id="UP000001600"/>
    </source>
</evidence>
<dbReference type="PANTHER" id="PTHR30237:SF2">
    <property type="entry name" value="MUREIN TETRAPEPTIDE CARBOXYPEPTIDASE"/>
    <property type="match status" value="1"/>
</dbReference>
<accession>B9J7X4</accession>
<feature type="active site" description="Nucleophile" evidence="6">
    <location>
        <position position="117"/>
    </location>
</feature>
<keyword evidence="3" id="KW-0645">Protease</keyword>
<dbReference type="STRING" id="311403.Arad_3308"/>
<evidence type="ECO:0000259" key="8">
    <source>
        <dbReference type="Pfam" id="PF17676"/>
    </source>
</evidence>
<dbReference type="Pfam" id="PF17676">
    <property type="entry name" value="Peptidase_S66C"/>
    <property type="match status" value="1"/>
</dbReference>
<evidence type="ECO:0000256" key="4">
    <source>
        <dbReference type="ARBA" id="ARBA00022801"/>
    </source>
</evidence>
<evidence type="ECO:0000259" key="7">
    <source>
        <dbReference type="Pfam" id="PF02016"/>
    </source>
</evidence>
<dbReference type="KEGG" id="ara:Arad_3308"/>
<comment type="similarity">
    <text evidence="1">Belongs to the peptidase S66 family.</text>
</comment>
<evidence type="ECO:0000256" key="1">
    <source>
        <dbReference type="ARBA" id="ARBA00010233"/>
    </source>
</evidence>
<proteinExistence type="inferred from homology"/>
<dbReference type="eggNOG" id="COG1619">
    <property type="taxonomic scope" value="Bacteria"/>
</dbReference>
<dbReference type="SUPFAM" id="SSF52317">
    <property type="entry name" value="Class I glutamine amidotransferase-like"/>
    <property type="match status" value="1"/>
</dbReference>
<evidence type="ECO:0000313" key="9">
    <source>
        <dbReference type="EMBL" id="ACM27295.1"/>
    </source>
</evidence>
<dbReference type="PANTHER" id="PTHR30237">
    <property type="entry name" value="MURAMOYLTETRAPEPTIDE CARBOXYPEPTIDASE"/>
    <property type="match status" value="1"/>
</dbReference>
<keyword evidence="5" id="KW-0720">Serine protease</keyword>
<dbReference type="Pfam" id="PF02016">
    <property type="entry name" value="Peptidase_S66"/>
    <property type="match status" value="1"/>
</dbReference>
<dbReference type="InterPro" id="IPR027478">
    <property type="entry name" value="LdcA_N"/>
</dbReference>
<reference evidence="9 10" key="1">
    <citation type="journal article" date="2009" name="J. Bacteriol.">
        <title>Genome sequences of three Agrobacterium biovars help elucidate the evolution of multichromosome genomes in bacteria.</title>
        <authorList>
            <person name="Slater S.C."/>
            <person name="Goldman B.S."/>
            <person name="Goodner B."/>
            <person name="Setubal J.C."/>
            <person name="Farrand S.K."/>
            <person name="Nester E.W."/>
            <person name="Burr T.J."/>
            <person name="Banta L."/>
            <person name="Dickerman A.W."/>
            <person name="Paulsen I."/>
            <person name="Otten L."/>
            <person name="Suen G."/>
            <person name="Welch R."/>
            <person name="Almeida N.F."/>
            <person name="Arnold F."/>
            <person name="Burton O.T."/>
            <person name="Du Z."/>
            <person name="Ewing A."/>
            <person name="Godsy E."/>
            <person name="Heisel S."/>
            <person name="Houmiel K.L."/>
            <person name="Jhaveri J."/>
            <person name="Lu J."/>
            <person name="Miller N.M."/>
            <person name="Norton S."/>
            <person name="Chen Q."/>
            <person name="Phoolcharoen W."/>
            <person name="Ohlin V."/>
            <person name="Ondrusek D."/>
            <person name="Pride N."/>
            <person name="Stricklin S.L."/>
            <person name="Sun J."/>
            <person name="Wheeler C."/>
            <person name="Wilson L."/>
            <person name="Zhu H."/>
            <person name="Wood D.W."/>
        </authorList>
    </citation>
    <scope>NUCLEOTIDE SEQUENCE [LARGE SCALE GENOMIC DNA]</scope>
    <source>
        <strain evidence="10">K84 / ATCC BAA-868</strain>
    </source>
</reference>
<dbReference type="GO" id="GO:0006508">
    <property type="term" value="P:proteolysis"/>
    <property type="evidence" value="ECO:0007669"/>
    <property type="project" value="UniProtKB-KW"/>
</dbReference>
<dbReference type="Proteomes" id="UP000001600">
    <property type="component" value="Chromosome 1"/>
</dbReference>
<evidence type="ECO:0000256" key="3">
    <source>
        <dbReference type="ARBA" id="ARBA00022670"/>
    </source>
</evidence>
<organism evidence="9 10">
    <name type="scientific">Rhizobium rhizogenes (strain K84 / ATCC BAA-868)</name>
    <name type="common">Agrobacterium radiobacter</name>
    <dbReference type="NCBI Taxonomy" id="311403"/>
    <lineage>
        <taxon>Bacteria</taxon>
        <taxon>Pseudomonadati</taxon>
        <taxon>Pseudomonadota</taxon>
        <taxon>Alphaproteobacteria</taxon>
        <taxon>Hyphomicrobiales</taxon>
        <taxon>Rhizobiaceae</taxon>
        <taxon>Rhizobium/Agrobacterium group</taxon>
        <taxon>Rhizobium</taxon>
    </lineage>
</organism>
<dbReference type="Gene3D" id="3.50.30.60">
    <property type="entry name" value="LD-carboxypeptidase A C-terminal domain-like"/>
    <property type="match status" value="1"/>
</dbReference>
<dbReference type="InterPro" id="IPR040449">
    <property type="entry name" value="Peptidase_S66_N"/>
</dbReference>
<dbReference type="InterPro" id="IPR003507">
    <property type="entry name" value="S66_fam"/>
</dbReference>
<feature type="active site" description="Charge relay system" evidence="6">
    <location>
        <position position="283"/>
    </location>
</feature>
<dbReference type="GO" id="GO:0004180">
    <property type="term" value="F:carboxypeptidase activity"/>
    <property type="evidence" value="ECO:0007669"/>
    <property type="project" value="UniProtKB-KW"/>
</dbReference>
<dbReference type="SUPFAM" id="SSF141986">
    <property type="entry name" value="LD-carboxypeptidase A C-terminal domain-like"/>
    <property type="match status" value="1"/>
</dbReference>
<dbReference type="CDD" id="cd07025">
    <property type="entry name" value="Peptidase_S66"/>
    <property type="match status" value="1"/>
</dbReference>
<dbReference type="GO" id="GO:0008236">
    <property type="term" value="F:serine-type peptidase activity"/>
    <property type="evidence" value="ECO:0007669"/>
    <property type="project" value="UniProtKB-KW"/>
</dbReference>
<keyword evidence="4" id="KW-0378">Hydrolase</keyword>
<evidence type="ECO:0000256" key="5">
    <source>
        <dbReference type="ARBA" id="ARBA00022825"/>
    </source>
</evidence>
<feature type="domain" description="LD-carboxypeptidase N-terminal" evidence="7">
    <location>
        <begin position="21"/>
        <end position="137"/>
    </location>
</feature>
<dbReference type="PIRSF" id="PIRSF028757">
    <property type="entry name" value="LD-carboxypeptidase"/>
    <property type="match status" value="1"/>
</dbReference>
<feature type="domain" description="LD-carboxypeptidase C-terminal" evidence="8">
    <location>
        <begin position="186"/>
        <end position="298"/>
    </location>
</feature>
<dbReference type="Gene3D" id="3.40.50.10740">
    <property type="entry name" value="Class I glutamine amidotransferase-like"/>
    <property type="match status" value="1"/>
</dbReference>
<name>B9J7X4_RHIR8</name>
<dbReference type="MEROPS" id="S66.001"/>
<dbReference type="InterPro" id="IPR029062">
    <property type="entry name" value="Class_I_gatase-like"/>
</dbReference>
<feature type="active site" description="Charge relay system" evidence="6">
    <location>
        <position position="216"/>
    </location>
</feature>
<dbReference type="EMBL" id="CP000628">
    <property type="protein sequence ID" value="ACM27295.1"/>
    <property type="molecule type" value="Genomic_DNA"/>
</dbReference>
<evidence type="ECO:0000256" key="6">
    <source>
        <dbReference type="PIRSR" id="PIRSR028757-1"/>
    </source>
</evidence>
<sequence length="318" mass="34108">MDHANTDQVLTPPPLRPGDRICFVSPASPPDRDRVLRHAEILEGWGLSVGFGEYAFGKHDYLAGTDEERLADLDAALRDPEVRAIFTTRGGKGSYRIADRLDFAAARRDPKFLIGFSDITALHLSLLKHCRLIGIHGAFFAGPGEQDVSAGTISALHRALMTAEDIIIQSRPEEPTAALTTSGRVTGRLIGGHLETVTAAAGWALPDLNGAILLLEANGRYRGQVDRQMTMLRRAGHLDGLAGVAVGQFTDFEFDLRFSVIDILREHLDVLGVPVLGGLPLGHGRSPVSALIGAVAELDAERGTLVIRRGVCAQSCAS</sequence>
<protein>
    <submittedName>
        <fullName evidence="9">Peptidase U61, LD-carboxypeptidase A</fullName>
    </submittedName>
</protein>
<keyword evidence="2 9" id="KW-0121">Carboxypeptidase</keyword>
<dbReference type="InterPro" id="IPR040921">
    <property type="entry name" value="Peptidase_S66C"/>
</dbReference>
<dbReference type="InterPro" id="IPR027461">
    <property type="entry name" value="Carboxypeptidase_A_C_sf"/>
</dbReference>
<dbReference type="HOGENOM" id="CLU_034346_3_1_5"/>
<dbReference type="AlphaFoldDB" id="B9J7X4"/>
<evidence type="ECO:0000256" key="2">
    <source>
        <dbReference type="ARBA" id="ARBA00022645"/>
    </source>
</evidence>
<gene>
    <name evidence="9" type="ordered locus">Arad_3308</name>
</gene>